<evidence type="ECO:0000313" key="3">
    <source>
        <dbReference type="Proteomes" id="UP000692954"/>
    </source>
</evidence>
<evidence type="ECO:0000313" key="2">
    <source>
        <dbReference type="EMBL" id="CAD8128993.1"/>
    </source>
</evidence>
<dbReference type="Pfam" id="PF01508">
    <property type="entry name" value="Paramecium_SA"/>
    <property type="match status" value="2"/>
</dbReference>
<evidence type="ECO:0000256" key="1">
    <source>
        <dbReference type="SAM" id="Phobius"/>
    </source>
</evidence>
<keyword evidence="1" id="KW-0472">Membrane</keyword>
<protein>
    <recommendedName>
        <fullName evidence="4">Transmembrane protein</fullName>
    </recommendedName>
</protein>
<dbReference type="EMBL" id="CAJJDN010000203">
    <property type="protein sequence ID" value="CAD8128993.1"/>
    <property type="molecule type" value="Genomic_DNA"/>
</dbReference>
<evidence type="ECO:0008006" key="4">
    <source>
        <dbReference type="Google" id="ProtNLM"/>
    </source>
</evidence>
<reference evidence="2" key="1">
    <citation type="submission" date="2021-01" db="EMBL/GenBank/DDBJ databases">
        <authorList>
            <consortium name="Genoscope - CEA"/>
            <person name="William W."/>
        </authorList>
    </citation>
    <scope>NUCLEOTIDE SEQUENCE</scope>
</reference>
<name>A0A8S1RNM6_9CILI</name>
<accession>A0A8S1RNM6</accession>
<feature type="transmembrane region" description="Helical" evidence="1">
    <location>
        <begin position="120"/>
        <end position="141"/>
    </location>
</feature>
<keyword evidence="3" id="KW-1185">Reference proteome</keyword>
<dbReference type="InterPro" id="IPR002895">
    <property type="entry name" value="Paramecium_SA"/>
</dbReference>
<keyword evidence="1" id="KW-1133">Transmembrane helix</keyword>
<feature type="transmembrane region" description="Helical" evidence="1">
    <location>
        <begin position="212"/>
        <end position="229"/>
    </location>
</feature>
<gene>
    <name evidence="2" type="ORF">PSON_ATCC_30995.1.T2030007</name>
</gene>
<dbReference type="AlphaFoldDB" id="A0A8S1RNM6"/>
<dbReference type="Proteomes" id="UP000692954">
    <property type="component" value="Unassembled WGS sequence"/>
</dbReference>
<feature type="transmembrane region" description="Helical" evidence="1">
    <location>
        <begin position="178"/>
        <end position="200"/>
    </location>
</feature>
<sequence length="370" mass="42109">MNFDFSSNVTYKFNSNNKECAWVDRTYYDKSCDTADLSIQSEKGCHDYYPDGNCTTKRMGGQSPTCTTDGFQCTIMKKCSNIQHNKHVYKEQMNLVYAVKENVIDIQNVQIQSILQIQNVILFILNVLQMKLTVFLLLNVLKHLKLVVLQVSITIRLENEFGHQSILKYQLLINILNLVNFQMLNILIIMIVIIILLVYVQVMVQVVALNQIIVQIILLNLHVLLIKLVKQSIHLDLQYKQVNVNGHLVDVQLSTCTYNGNNCIVQSTCNNYITNDSFTVATGTDGKCYWNNNTCIAMKCEDYPISFCSLYSSTCIQDGSQCVSLKDCSSYKNQTACDYGSPTNVCAWIITSLNLLDLDKFLSYFINTSK</sequence>
<proteinExistence type="predicted"/>
<organism evidence="2 3">
    <name type="scientific">Paramecium sonneborni</name>
    <dbReference type="NCBI Taxonomy" id="65129"/>
    <lineage>
        <taxon>Eukaryota</taxon>
        <taxon>Sar</taxon>
        <taxon>Alveolata</taxon>
        <taxon>Ciliophora</taxon>
        <taxon>Intramacronucleata</taxon>
        <taxon>Oligohymenophorea</taxon>
        <taxon>Peniculida</taxon>
        <taxon>Parameciidae</taxon>
        <taxon>Paramecium</taxon>
    </lineage>
</organism>
<keyword evidence="1" id="KW-0812">Transmembrane</keyword>
<comment type="caution">
    <text evidence="2">The sequence shown here is derived from an EMBL/GenBank/DDBJ whole genome shotgun (WGS) entry which is preliminary data.</text>
</comment>